<dbReference type="Gene3D" id="3.40.50.360">
    <property type="match status" value="1"/>
</dbReference>
<keyword evidence="3 5" id="KW-0560">Oxidoreductase</keyword>
<dbReference type="EC" id="1.-.-.-" evidence="5"/>
<evidence type="ECO:0000259" key="4">
    <source>
        <dbReference type="Pfam" id="PF03358"/>
    </source>
</evidence>
<evidence type="ECO:0000313" key="5">
    <source>
        <dbReference type="EMBL" id="MFD0690004.1"/>
    </source>
</evidence>
<protein>
    <submittedName>
        <fullName evidence="5">NADPH-dependent FMN reductase</fullName>
        <ecNumber evidence="5">1.-.-.-</ecNumber>
    </submittedName>
</protein>
<name>A0ABW2XX03_9ACTN</name>
<gene>
    <name evidence="5" type="ORF">ACFQZM_36325</name>
</gene>
<feature type="domain" description="NADPH-dependent FMN reductase-like" evidence="4">
    <location>
        <begin position="1"/>
        <end position="137"/>
    </location>
</feature>
<comment type="caution">
    <text evidence="5">The sequence shown here is derived from an EMBL/GenBank/DDBJ whole genome shotgun (WGS) entry which is preliminary data.</text>
</comment>
<dbReference type="InterPro" id="IPR005025">
    <property type="entry name" value="FMN_Rdtase-like_dom"/>
</dbReference>
<evidence type="ECO:0000256" key="3">
    <source>
        <dbReference type="ARBA" id="ARBA00023002"/>
    </source>
</evidence>
<evidence type="ECO:0000256" key="1">
    <source>
        <dbReference type="ARBA" id="ARBA00022630"/>
    </source>
</evidence>
<reference evidence="6" key="1">
    <citation type="journal article" date="2019" name="Int. J. Syst. Evol. Microbiol.">
        <title>The Global Catalogue of Microorganisms (GCM) 10K type strain sequencing project: providing services to taxonomists for standard genome sequencing and annotation.</title>
        <authorList>
            <consortium name="The Broad Institute Genomics Platform"/>
            <consortium name="The Broad Institute Genome Sequencing Center for Infectious Disease"/>
            <person name="Wu L."/>
            <person name="Ma J."/>
        </authorList>
    </citation>
    <scope>NUCLEOTIDE SEQUENCE [LARGE SCALE GENOMIC DNA]</scope>
    <source>
        <strain evidence="6">JCM 9371</strain>
    </source>
</reference>
<dbReference type="Proteomes" id="UP001597063">
    <property type="component" value="Unassembled WGS sequence"/>
</dbReference>
<dbReference type="EMBL" id="JBHTGP010000018">
    <property type="protein sequence ID" value="MFD0690004.1"/>
    <property type="molecule type" value="Genomic_DNA"/>
</dbReference>
<dbReference type="PANTHER" id="PTHR43408">
    <property type="entry name" value="FMN REDUCTASE (NADPH)"/>
    <property type="match status" value="1"/>
</dbReference>
<dbReference type="GO" id="GO:0016491">
    <property type="term" value="F:oxidoreductase activity"/>
    <property type="evidence" value="ECO:0007669"/>
    <property type="project" value="UniProtKB-KW"/>
</dbReference>
<evidence type="ECO:0000313" key="6">
    <source>
        <dbReference type="Proteomes" id="UP001597063"/>
    </source>
</evidence>
<evidence type="ECO:0000256" key="2">
    <source>
        <dbReference type="ARBA" id="ARBA00022643"/>
    </source>
</evidence>
<dbReference type="InterPro" id="IPR051814">
    <property type="entry name" value="NAD(P)H-dep_FMN_reductase"/>
</dbReference>
<sequence length="173" mass="17647">MSVVAVVGNPRPQSRTHKAALQAAETVAERLGQGAPRLVDLAVLAPDLLAAAPPPAVQEALDAVAGADVLVVASPTYKATYTGLLKVFLDRLKGGALASAVALPLLVMGDAKHSLAVEVHLRPLLVELGAAVPTPGLALLESQLPELDQVLGPWADRVVPQIAAALDETAASS</sequence>
<dbReference type="InterPro" id="IPR029039">
    <property type="entry name" value="Flavoprotein-like_sf"/>
</dbReference>
<dbReference type="PANTHER" id="PTHR43408:SF2">
    <property type="entry name" value="FMN REDUCTASE (NADPH)"/>
    <property type="match status" value="1"/>
</dbReference>
<keyword evidence="1" id="KW-0285">Flavoprotein</keyword>
<keyword evidence="2" id="KW-0288">FMN</keyword>
<dbReference type="Pfam" id="PF03358">
    <property type="entry name" value="FMN_red"/>
    <property type="match status" value="1"/>
</dbReference>
<proteinExistence type="predicted"/>
<organism evidence="5 6">
    <name type="scientific">Actinomadura fibrosa</name>
    <dbReference type="NCBI Taxonomy" id="111802"/>
    <lineage>
        <taxon>Bacteria</taxon>
        <taxon>Bacillati</taxon>
        <taxon>Actinomycetota</taxon>
        <taxon>Actinomycetes</taxon>
        <taxon>Streptosporangiales</taxon>
        <taxon>Thermomonosporaceae</taxon>
        <taxon>Actinomadura</taxon>
    </lineage>
</organism>
<dbReference type="RefSeq" id="WP_131759390.1">
    <property type="nucleotide sequence ID" value="NZ_CAACUY010000076.1"/>
</dbReference>
<accession>A0ABW2XX03</accession>
<dbReference type="SUPFAM" id="SSF52218">
    <property type="entry name" value="Flavoproteins"/>
    <property type="match status" value="1"/>
</dbReference>
<keyword evidence="6" id="KW-1185">Reference proteome</keyword>